<protein>
    <submittedName>
        <fullName evidence="11">Arsenite efflux transporter</fullName>
    </submittedName>
</protein>
<dbReference type="Pfam" id="PF01758">
    <property type="entry name" value="SBF"/>
    <property type="match status" value="1"/>
</dbReference>
<dbReference type="EMBL" id="KX555542">
    <property type="protein sequence ID" value="AOM73597.1"/>
    <property type="molecule type" value="mRNA"/>
</dbReference>
<feature type="transmembrane region" description="Helical" evidence="10">
    <location>
        <begin position="253"/>
        <end position="275"/>
    </location>
</feature>
<gene>
    <name evidence="11" type="primary">acr3</name>
</gene>
<keyword evidence="3 9" id="KW-0813">Transport</keyword>
<dbReference type="GO" id="GO:0015297">
    <property type="term" value="F:antiporter activity"/>
    <property type="evidence" value="ECO:0007669"/>
    <property type="project" value="UniProtKB-UniRule"/>
</dbReference>
<evidence type="ECO:0000256" key="3">
    <source>
        <dbReference type="ARBA" id="ARBA00022448"/>
    </source>
</evidence>
<dbReference type="NCBIfam" id="TIGR00832">
    <property type="entry name" value="acr3"/>
    <property type="match status" value="1"/>
</dbReference>
<comment type="subcellular location">
    <subcellularLocation>
        <location evidence="1 9">Cell membrane</location>
        <topology evidence="1 9">Multi-pass membrane protein</topology>
    </subcellularLocation>
</comment>
<dbReference type="PANTHER" id="PTHR43057:SF1">
    <property type="entry name" value="ARSENICAL-RESISTANCE PROTEIN 3"/>
    <property type="match status" value="1"/>
</dbReference>
<feature type="transmembrane region" description="Helical" evidence="10">
    <location>
        <begin position="219"/>
        <end position="241"/>
    </location>
</feature>
<evidence type="ECO:0000256" key="1">
    <source>
        <dbReference type="ARBA" id="ARBA00004651"/>
    </source>
</evidence>
<comment type="similarity">
    <text evidence="2 9">Belongs to the arsenical resistance-3 (ACR3) (TC 2.A.59) family.</text>
</comment>
<accession>A0A1C9CIS9</accession>
<evidence type="ECO:0000256" key="5">
    <source>
        <dbReference type="ARBA" id="ARBA00022692"/>
    </source>
</evidence>
<feature type="transmembrane region" description="Helical" evidence="10">
    <location>
        <begin position="173"/>
        <end position="199"/>
    </location>
</feature>
<keyword evidence="5 9" id="KW-0812">Transmembrane</keyword>
<organism evidence="11">
    <name type="scientific">Rhizopus delemar</name>
    <dbReference type="NCBI Taxonomy" id="936053"/>
    <lineage>
        <taxon>Eukaryota</taxon>
        <taxon>Fungi</taxon>
        <taxon>Fungi incertae sedis</taxon>
        <taxon>Mucoromycota</taxon>
        <taxon>Mucoromycotina</taxon>
        <taxon>Mucoromycetes</taxon>
        <taxon>Mucorales</taxon>
        <taxon>Mucorineae</taxon>
        <taxon>Rhizopodaceae</taxon>
        <taxon>Rhizopus</taxon>
    </lineage>
</organism>
<proteinExistence type="evidence at transcript level"/>
<keyword evidence="7 9" id="KW-1133">Transmembrane helix</keyword>
<evidence type="ECO:0000256" key="9">
    <source>
        <dbReference type="PIRNR" id="PIRNR005508"/>
    </source>
</evidence>
<feature type="transmembrane region" description="Helical" evidence="10">
    <location>
        <begin position="40"/>
        <end position="63"/>
    </location>
</feature>
<evidence type="ECO:0000256" key="7">
    <source>
        <dbReference type="ARBA" id="ARBA00022989"/>
    </source>
</evidence>
<dbReference type="PANTHER" id="PTHR43057">
    <property type="entry name" value="ARSENITE EFFLUX TRANSPORTER"/>
    <property type="match status" value="1"/>
</dbReference>
<evidence type="ECO:0000256" key="10">
    <source>
        <dbReference type="SAM" id="Phobius"/>
    </source>
</evidence>
<dbReference type="InterPro" id="IPR002657">
    <property type="entry name" value="BilAc:Na_symport/Acr3"/>
</dbReference>
<evidence type="ECO:0000256" key="8">
    <source>
        <dbReference type="ARBA" id="ARBA00023136"/>
    </source>
</evidence>
<evidence type="ECO:0000256" key="4">
    <source>
        <dbReference type="ARBA" id="ARBA00022475"/>
    </source>
</evidence>
<keyword evidence="4 9" id="KW-1003">Cell membrane</keyword>
<dbReference type="GO" id="GO:0005886">
    <property type="term" value="C:plasma membrane"/>
    <property type="evidence" value="ECO:0007669"/>
    <property type="project" value="UniProtKB-SubCell"/>
</dbReference>
<dbReference type="GO" id="GO:0015104">
    <property type="term" value="F:antimonite transmembrane transporter activity"/>
    <property type="evidence" value="ECO:0007669"/>
    <property type="project" value="TreeGrafter"/>
</dbReference>
<keyword evidence="6" id="KW-0059">Arsenical resistance</keyword>
<reference evidence="11" key="1">
    <citation type="submission" date="2016-07" db="EMBL/GenBank/DDBJ databases">
        <title>Purification and enzymatic properties of arsenic resistance protein Acr3 from fungi isolated from arsenic contaminated soil.</title>
        <authorList>
            <person name="Jaiswal V.K."/>
            <person name="Singh M."/>
            <person name="Singh S.B."/>
            <person name="Verma P.C."/>
            <person name="Srivastava P.K."/>
        </authorList>
    </citation>
    <scope>NUCLEOTIDE SEQUENCE</scope>
    <source>
        <strain evidence="11">FNBR_19</strain>
    </source>
</reference>
<feature type="transmembrane region" description="Helical" evidence="10">
    <location>
        <begin position="75"/>
        <end position="94"/>
    </location>
</feature>
<dbReference type="InterPro" id="IPR038770">
    <property type="entry name" value="Na+/solute_symporter_sf"/>
</dbReference>
<evidence type="ECO:0000313" key="11">
    <source>
        <dbReference type="EMBL" id="AOM73597.1"/>
    </source>
</evidence>
<dbReference type="FunFam" id="1.20.1530.20:FF:000009">
    <property type="entry name" value="Arsenite transporter, ACR3 family"/>
    <property type="match status" value="1"/>
</dbReference>
<feature type="transmembrane region" description="Helical" evidence="10">
    <location>
        <begin position="295"/>
        <end position="314"/>
    </location>
</feature>
<feature type="transmembrane region" description="Helical" evidence="10">
    <location>
        <begin position="115"/>
        <end position="136"/>
    </location>
</feature>
<evidence type="ECO:0000256" key="2">
    <source>
        <dbReference type="ARBA" id="ARBA00010110"/>
    </source>
</evidence>
<dbReference type="PIRSF" id="PIRSF005508">
    <property type="entry name" value="Acr3"/>
    <property type="match status" value="1"/>
</dbReference>
<dbReference type="GO" id="GO:0046685">
    <property type="term" value="P:response to arsenic-containing substance"/>
    <property type="evidence" value="ECO:0007669"/>
    <property type="project" value="UniProtKB-KW"/>
</dbReference>
<dbReference type="AlphaFoldDB" id="A0A1C9CIS9"/>
<dbReference type="InterPro" id="IPR004706">
    <property type="entry name" value="Arsenical-R_Acr3"/>
</dbReference>
<feature type="transmembrane region" description="Helical" evidence="10">
    <location>
        <begin position="350"/>
        <end position="373"/>
    </location>
</feature>
<sequence>MSSQEDTIERGNVCYKTDDCKHDYCVEEKTKKSLTKKLGFLDRFLIVWILLSMIIGVVIGYYAPHVQESFETVQFGSVSVPIAIGLLLMMYPVLCKIQYEKMHIILSNRSIWTQMVISIFINWVIGPVVMTALAWACLHDLPELRTGVVMVGLARCIAMVLIWVDLAEGDSDYCAILVAINAILQIALYSPFAILFINIVPSWFGAVPDHSIHVDIWPVAQSVLIYLGIPLVAGIITRFGLRRLKGAEWYDKKFLPPFGSLALLGLLYTIIVMFANQGHEIIDNIRSVCRTAVPLICYFVIMFFLPFFILRFFFSYPLVVTQSFTASSNNFELAIAVAIGTYGIHSQQALAATIGPLIEVPVLVVLSYLCLFFKKRLFWKQDLE</sequence>
<name>A0A1C9CIS9_9FUNG</name>
<feature type="transmembrane region" description="Helical" evidence="10">
    <location>
        <begin position="326"/>
        <end position="344"/>
    </location>
</feature>
<keyword evidence="8 9" id="KW-0472">Membrane</keyword>
<evidence type="ECO:0000256" key="6">
    <source>
        <dbReference type="ARBA" id="ARBA00022849"/>
    </source>
</evidence>
<feature type="transmembrane region" description="Helical" evidence="10">
    <location>
        <begin position="148"/>
        <end position="166"/>
    </location>
</feature>
<dbReference type="GO" id="GO:0015105">
    <property type="term" value="F:arsenite transmembrane transporter activity"/>
    <property type="evidence" value="ECO:0007669"/>
    <property type="project" value="TreeGrafter"/>
</dbReference>
<dbReference type="Gene3D" id="1.20.1530.20">
    <property type="match status" value="1"/>
</dbReference>
<dbReference type="VEuPathDB" id="FungiDB:RO3G_05807"/>